<feature type="region of interest" description="Disordered" evidence="1">
    <location>
        <begin position="881"/>
        <end position="921"/>
    </location>
</feature>
<accession>A0A088RS44</accession>
<dbReference type="AlphaFoldDB" id="A0A088RS44"/>
<dbReference type="VEuPathDB" id="TriTrypDB:LPMP_205680"/>
<reference evidence="2 3" key="1">
    <citation type="journal article" date="2015" name="Sci. Rep.">
        <title>The genome of Leishmania panamensis: insights into genomics of the L. (Viannia) subgenus.</title>
        <authorList>
            <person name="Llanes A."/>
            <person name="Restrepo C.M."/>
            <person name="Vecchio G.D."/>
            <person name="Anguizola F.J."/>
            <person name="Lleonart R."/>
        </authorList>
    </citation>
    <scope>NUCLEOTIDE SEQUENCE [LARGE SCALE GENOMIC DNA]</scope>
    <source>
        <strain evidence="2 3">MHOM/PA/94/PSC-1</strain>
    </source>
</reference>
<protein>
    <submittedName>
        <fullName evidence="2">Uncharacterized protein</fullName>
    </submittedName>
</protein>
<keyword evidence="3" id="KW-1185">Reference proteome</keyword>
<sequence length="975" mass="104797">MGAVNSCICLGAKKYRFKDLIVSVYPDDIHGGPDADALAKLNSYTSSNPESIPRVCRKIGKLLRVHLAKKKESRVMVSVLMLRSLIEHSAHVNDFVPHSVDICALLLSTNVSRYHVGAADVLSTLCYQLSTQPDTDSARRLMADNKDRLVPQLLKMTHDHIALWKDARAVQTRYAAILALGNIANCIHIALAGNAAVIMQAMIVNLILVLRECVQEPLSDSWVRLLAKQHYGSSDATWAASPIVQLPVETEEQDVVYALACGRGIGATAACTTTAGVGELLNRVTALLEKQDGWGIPYVPSLVFSDIVSAMQRRPQQLGFSVYQCLCDVGQRTSDPSVRIGVLRSLQTCVDVLPMTGGRPTVVLDRIMSIMQLFMAGSTADGADAADEGSVESARLTKETHNAVVILIGRLLRSTYRQHNASQLQSILISLRHLLETAQSSGTPHPTLALRLLVVAAPYLRSVPLVDRRDMRVTNVLELYLNGGGDDVQRRLASRVLTGILAGIPVQRHGAVGNGDGDRANAAALTAAFSATSSSPVDTETLLTNEEDVAFAQEWVKRVSRETEGITPLTVVSVADVLCALMAGYGVSGLPFTLAFLWTLQRRCVRAEPASAAAAAGPTLAAAQQDDSTNASTVAATTMSASRTATSPLTRAWLHMIAALLVCCGRVYAIPKLHLYGQEILEKRAAAGQLASCFEPALRVAGHATDMYTISGLRYLVSEKSRPLATDFTEAPVSKLPSFSYVSNIIVDADWPEVAVVFGASEEEELHVVIEEVCFQPESEINVSLIRVIDARNASMSTTDATSPRSCHFSLNVQDEAKVSTLRSLRISVADNSIPHTQDSRGEVPFSAAATTTAKKVQEIAKHYNVSAETQVLQPETMATLPPLPMLPLPRDGEDTSGGMSESSEPASEVRGKAKPPPLYAAGFTTENRFRSGAGMDSAAWVNPLNVDVGIQAARKVQTVLSIRALPAGRYVSMA</sequence>
<evidence type="ECO:0000256" key="1">
    <source>
        <dbReference type="SAM" id="MobiDB-lite"/>
    </source>
</evidence>
<dbReference type="Proteomes" id="UP000063063">
    <property type="component" value="Chromosome 20"/>
</dbReference>
<dbReference type="InterPro" id="IPR011989">
    <property type="entry name" value="ARM-like"/>
</dbReference>
<dbReference type="GeneID" id="22574780"/>
<dbReference type="EMBL" id="CP009389">
    <property type="protein sequence ID" value="AIN98059.1"/>
    <property type="molecule type" value="Genomic_DNA"/>
</dbReference>
<dbReference type="Gene3D" id="1.25.10.10">
    <property type="entry name" value="Leucine-rich Repeat Variant"/>
    <property type="match status" value="1"/>
</dbReference>
<dbReference type="OrthoDB" id="19232at2759"/>
<dbReference type="VEuPathDB" id="TriTrypDB:LPAL13_200064000"/>
<dbReference type="eggNOG" id="ENOG502RXE0">
    <property type="taxonomic scope" value="Eukaryota"/>
</dbReference>
<name>A0A088RS44_LEIPA</name>
<dbReference type="InterPro" id="IPR016024">
    <property type="entry name" value="ARM-type_fold"/>
</dbReference>
<proteinExistence type="predicted"/>
<dbReference type="RefSeq" id="XP_010698766.1">
    <property type="nucleotide sequence ID" value="XM_010700464.1"/>
</dbReference>
<evidence type="ECO:0000313" key="3">
    <source>
        <dbReference type="Proteomes" id="UP000063063"/>
    </source>
</evidence>
<evidence type="ECO:0000313" key="2">
    <source>
        <dbReference type="EMBL" id="AIN98059.1"/>
    </source>
</evidence>
<dbReference type="SUPFAM" id="SSF48371">
    <property type="entry name" value="ARM repeat"/>
    <property type="match status" value="1"/>
</dbReference>
<gene>
    <name evidence="2" type="ORF">LPMP_205680</name>
</gene>
<organism evidence="2 3">
    <name type="scientific">Leishmania panamensis</name>
    <dbReference type="NCBI Taxonomy" id="5679"/>
    <lineage>
        <taxon>Eukaryota</taxon>
        <taxon>Discoba</taxon>
        <taxon>Euglenozoa</taxon>
        <taxon>Kinetoplastea</taxon>
        <taxon>Metakinetoplastina</taxon>
        <taxon>Trypanosomatida</taxon>
        <taxon>Trypanosomatidae</taxon>
        <taxon>Leishmaniinae</taxon>
        <taxon>Leishmania</taxon>
        <taxon>Leishmania guyanensis species complex</taxon>
    </lineage>
</organism>
<dbReference type="KEGG" id="lpan:LPMP_205680"/>